<feature type="transmembrane region" description="Helical" evidence="2">
    <location>
        <begin position="21"/>
        <end position="41"/>
    </location>
</feature>
<dbReference type="AlphaFoldDB" id="A0A6A6A2F5"/>
<organism evidence="3 4">
    <name type="scientific">Dothidotthia symphoricarpi CBS 119687</name>
    <dbReference type="NCBI Taxonomy" id="1392245"/>
    <lineage>
        <taxon>Eukaryota</taxon>
        <taxon>Fungi</taxon>
        <taxon>Dikarya</taxon>
        <taxon>Ascomycota</taxon>
        <taxon>Pezizomycotina</taxon>
        <taxon>Dothideomycetes</taxon>
        <taxon>Pleosporomycetidae</taxon>
        <taxon>Pleosporales</taxon>
        <taxon>Dothidotthiaceae</taxon>
        <taxon>Dothidotthia</taxon>
    </lineage>
</organism>
<dbReference type="Proteomes" id="UP000799771">
    <property type="component" value="Unassembled WGS sequence"/>
</dbReference>
<feature type="region of interest" description="Disordered" evidence="1">
    <location>
        <begin position="71"/>
        <end position="90"/>
    </location>
</feature>
<name>A0A6A6A2F5_9PLEO</name>
<sequence>MNIGRRSPKQSFSIAQKEKRIFKSFYILVVNILLELLQQTFRFLDMVIETILKRDGFDVRKARHMTPLAIVSSRSQEKSGVGKEEDRARE</sequence>
<proteinExistence type="predicted"/>
<reference evidence="3" key="1">
    <citation type="journal article" date="2020" name="Stud. Mycol.">
        <title>101 Dothideomycetes genomes: a test case for predicting lifestyles and emergence of pathogens.</title>
        <authorList>
            <person name="Haridas S."/>
            <person name="Albert R."/>
            <person name="Binder M."/>
            <person name="Bloem J."/>
            <person name="Labutti K."/>
            <person name="Salamov A."/>
            <person name="Andreopoulos B."/>
            <person name="Baker S."/>
            <person name="Barry K."/>
            <person name="Bills G."/>
            <person name="Bluhm B."/>
            <person name="Cannon C."/>
            <person name="Castanera R."/>
            <person name="Culley D."/>
            <person name="Daum C."/>
            <person name="Ezra D."/>
            <person name="Gonzalez J."/>
            <person name="Henrissat B."/>
            <person name="Kuo A."/>
            <person name="Liang C."/>
            <person name="Lipzen A."/>
            <person name="Lutzoni F."/>
            <person name="Magnuson J."/>
            <person name="Mondo S."/>
            <person name="Nolan M."/>
            <person name="Ohm R."/>
            <person name="Pangilinan J."/>
            <person name="Park H.-J."/>
            <person name="Ramirez L."/>
            <person name="Alfaro M."/>
            <person name="Sun H."/>
            <person name="Tritt A."/>
            <person name="Yoshinaga Y."/>
            <person name="Zwiers L.-H."/>
            <person name="Turgeon B."/>
            <person name="Goodwin S."/>
            <person name="Spatafora J."/>
            <person name="Crous P."/>
            <person name="Grigoriev I."/>
        </authorList>
    </citation>
    <scope>NUCLEOTIDE SEQUENCE</scope>
    <source>
        <strain evidence="3">CBS 119687</strain>
    </source>
</reference>
<protein>
    <submittedName>
        <fullName evidence="3">Uncharacterized protein</fullName>
    </submittedName>
</protein>
<dbReference type="RefSeq" id="XP_033519311.1">
    <property type="nucleotide sequence ID" value="XM_033661943.1"/>
</dbReference>
<dbReference type="GeneID" id="54402375"/>
<keyword evidence="2" id="KW-0472">Membrane</keyword>
<evidence type="ECO:0000256" key="2">
    <source>
        <dbReference type="SAM" id="Phobius"/>
    </source>
</evidence>
<gene>
    <name evidence="3" type="ORF">P153DRAFT_116509</name>
</gene>
<keyword evidence="2" id="KW-1133">Transmembrane helix</keyword>
<evidence type="ECO:0000256" key="1">
    <source>
        <dbReference type="SAM" id="MobiDB-lite"/>
    </source>
</evidence>
<dbReference type="EMBL" id="ML977517">
    <property type="protein sequence ID" value="KAF2124918.1"/>
    <property type="molecule type" value="Genomic_DNA"/>
</dbReference>
<evidence type="ECO:0000313" key="3">
    <source>
        <dbReference type="EMBL" id="KAF2124918.1"/>
    </source>
</evidence>
<keyword evidence="4" id="KW-1185">Reference proteome</keyword>
<keyword evidence="2" id="KW-0812">Transmembrane</keyword>
<evidence type="ECO:0000313" key="4">
    <source>
        <dbReference type="Proteomes" id="UP000799771"/>
    </source>
</evidence>
<accession>A0A6A6A2F5</accession>
<feature type="compositionally biased region" description="Basic and acidic residues" evidence="1">
    <location>
        <begin position="75"/>
        <end position="90"/>
    </location>
</feature>